<name>A0ACD4ZKM6_9ACTN</name>
<evidence type="ECO:0000313" key="1">
    <source>
        <dbReference type="EMBL" id="WSB98860.1"/>
    </source>
</evidence>
<proteinExistence type="predicted"/>
<dbReference type="Proteomes" id="UP001348369">
    <property type="component" value="Chromosome"/>
</dbReference>
<dbReference type="EMBL" id="CP109109">
    <property type="protein sequence ID" value="WSB98860.1"/>
    <property type="molecule type" value="Genomic_DNA"/>
</dbReference>
<organism evidence="1 2">
    <name type="scientific">Streptomyces scopuliridis</name>
    <dbReference type="NCBI Taxonomy" id="452529"/>
    <lineage>
        <taxon>Bacteria</taxon>
        <taxon>Bacillati</taxon>
        <taxon>Actinomycetota</taxon>
        <taxon>Actinomycetes</taxon>
        <taxon>Kitasatosporales</taxon>
        <taxon>Streptomycetaceae</taxon>
        <taxon>Streptomyces</taxon>
    </lineage>
</organism>
<keyword evidence="1" id="KW-0378">Hydrolase</keyword>
<evidence type="ECO:0000313" key="2">
    <source>
        <dbReference type="Proteomes" id="UP001348369"/>
    </source>
</evidence>
<keyword evidence="2" id="KW-1185">Reference proteome</keyword>
<gene>
    <name evidence="1" type="ORF">OG835_18790</name>
</gene>
<reference evidence="1" key="1">
    <citation type="submission" date="2022-10" db="EMBL/GenBank/DDBJ databases">
        <title>The complete genomes of actinobacterial strains from the NBC collection.</title>
        <authorList>
            <person name="Joergensen T.S."/>
            <person name="Alvarez Arevalo M."/>
            <person name="Sterndorff E.B."/>
            <person name="Faurdal D."/>
            <person name="Vuksanovic O."/>
            <person name="Mourched A.-S."/>
            <person name="Charusanti P."/>
            <person name="Shaw S."/>
            <person name="Blin K."/>
            <person name="Weber T."/>
        </authorList>
    </citation>
    <scope>NUCLEOTIDE SEQUENCE</scope>
    <source>
        <strain evidence="1">NBC 01771</strain>
    </source>
</reference>
<protein>
    <submittedName>
        <fullName evidence="1">Alpha/beta fold hydrolase</fullName>
    </submittedName>
</protein>
<accession>A0ACD4ZKM6</accession>
<sequence>MRFARRIASAVFGPVPVSRDGAVGVSERLAAVTTLTSSIEYLSQRKELRKGGLNDWDIVKDVQAASTPLVRKALHAVSGRRTTTALHVARAAVSAGMLLPGSSRWRGAGSLFLGTTSALLYPRHRYGTDGSDQVAILVQTATGAARLVRSPEAKDALIWYVALQSSLSYAVSGWVKLLGEPWRDASALGGIMRTRTYGHEPMFRWTQDNPRLSRYLTHSVLALECLFPLVYLAGGRLARPVITSAAAFHVTNGFLMGLGRFVSSFVAMHPMVAYTATHRGHPAVAGRDNRAPLTAASLLAGAAAVAGVVAVQRRLRTLEGWHTTRILTTRNGNELQYEVMSQGDADKPVMVFAAGMVATSEHFSWVTEKLAKETGYGVVTYARAGYAGSRRESGAAYTLAESVDDLVDLVGTVSPERRVILVGHSLGGELARRAALQLGDRVHGVVYLDSSHPDELNRSKQQSDTAKRLSESLTQMVWFLRAGTGILMSRPIWVDALPEAYRKKAFAQYTDVRMWNAGRREWAAVEADFRAFAGELEPLDTHALVVSAQQTVDRDPDQLLMHNELAEAHRGDGRRTEVVVIEGADHDTVLTQSRFAHQVTERIVAFCDAGPRTDATTDEHEGAAK</sequence>